<organism evidence="1 2">
    <name type="scientific">Brenthis ino</name>
    <name type="common">lesser marbled fritillary</name>
    <dbReference type="NCBI Taxonomy" id="405034"/>
    <lineage>
        <taxon>Eukaryota</taxon>
        <taxon>Metazoa</taxon>
        <taxon>Ecdysozoa</taxon>
        <taxon>Arthropoda</taxon>
        <taxon>Hexapoda</taxon>
        <taxon>Insecta</taxon>
        <taxon>Pterygota</taxon>
        <taxon>Neoptera</taxon>
        <taxon>Endopterygota</taxon>
        <taxon>Lepidoptera</taxon>
        <taxon>Glossata</taxon>
        <taxon>Ditrysia</taxon>
        <taxon>Papilionoidea</taxon>
        <taxon>Nymphalidae</taxon>
        <taxon>Heliconiinae</taxon>
        <taxon>Argynnini</taxon>
        <taxon>Brenthis</taxon>
    </lineage>
</organism>
<dbReference type="OrthoDB" id="7489308at2759"/>
<dbReference type="Proteomes" id="UP000838878">
    <property type="component" value="Chromosome 14"/>
</dbReference>
<reference evidence="1" key="1">
    <citation type="submission" date="2021-12" db="EMBL/GenBank/DDBJ databases">
        <authorList>
            <person name="Martin H S."/>
        </authorList>
    </citation>
    <scope>NUCLEOTIDE SEQUENCE</scope>
</reference>
<proteinExistence type="predicted"/>
<dbReference type="AlphaFoldDB" id="A0A8J9VDK6"/>
<feature type="non-terminal residue" evidence="1">
    <location>
        <position position="206"/>
    </location>
</feature>
<sequence length="206" mass="21896">MVMIDTLHIKYPTKMNTYITFACLLAVATSAHGSGYGLGYGGLGYSGLGYGGYGATIIKEPVIIKSAPIIKTVPIIKSVPIIKNVEVAPILTSPIIKSVGYGGYGLGLGGYGLGKSLDYGLGYGGYGLSYGGYGKSLGYGGYVTVRRRMAERGKHRVAPVPAPTKKQYAYVPCPRSEEVGTEFALQLLRHHQEPPTPEKQPGEFDS</sequence>
<dbReference type="EMBL" id="OV170234">
    <property type="protein sequence ID" value="CAH0719843.1"/>
    <property type="molecule type" value="Genomic_DNA"/>
</dbReference>
<protein>
    <submittedName>
        <fullName evidence="1">Uncharacterized protein</fullName>
    </submittedName>
</protein>
<accession>A0A8J9VDK6</accession>
<gene>
    <name evidence="1" type="ORF">BINO364_LOCUS6138</name>
</gene>
<evidence type="ECO:0000313" key="2">
    <source>
        <dbReference type="Proteomes" id="UP000838878"/>
    </source>
</evidence>
<keyword evidence="2" id="KW-1185">Reference proteome</keyword>
<evidence type="ECO:0000313" key="1">
    <source>
        <dbReference type="EMBL" id="CAH0719843.1"/>
    </source>
</evidence>
<name>A0A8J9VDK6_9NEOP</name>